<evidence type="ECO:0000259" key="1">
    <source>
        <dbReference type="SMART" id="SM00849"/>
    </source>
</evidence>
<name>A0A315ET81_9BURK</name>
<dbReference type="InterPro" id="IPR036866">
    <property type="entry name" value="RibonucZ/Hydroxyglut_hydro"/>
</dbReference>
<gene>
    <name evidence="2" type="ORF">B9Z44_13300</name>
</gene>
<dbReference type="InterPro" id="IPR052533">
    <property type="entry name" value="WalJ/YycJ-like"/>
</dbReference>
<dbReference type="Gene3D" id="3.60.15.10">
    <property type="entry name" value="Ribonuclease Z/Hydroxyacylglutathione hydrolase-like"/>
    <property type="match status" value="1"/>
</dbReference>
<dbReference type="GO" id="GO:0016787">
    <property type="term" value="F:hydrolase activity"/>
    <property type="evidence" value="ECO:0007669"/>
    <property type="project" value="UniProtKB-KW"/>
</dbReference>
<dbReference type="RefSeq" id="WP_108402658.1">
    <property type="nucleotide sequence ID" value="NZ_NESP01000001.1"/>
</dbReference>
<evidence type="ECO:0000313" key="2">
    <source>
        <dbReference type="EMBL" id="PUE60459.1"/>
    </source>
</evidence>
<organism evidence="2 3">
    <name type="scientific">Limnohabitans curvus</name>
    <dbReference type="NCBI Taxonomy" id="323423"/>
    <lineage>
        <taxon>Bacteria</taxon>
        <taxon>Pseudomonadati</taxon>
        <taxon>Pseudomonadota</taxon>
        <taxon>Betaproteobacteria</taxon>
        <taxon>Burkholderiales</taxon>
        <taxon>Comamonadaceae</taxon>
        <taxon>Limnohabitans</taxon>
    </lineage>
</organism>
<sequence>MLRFKSLGSGSSGNATLVEAQSGAHTTRLLIDCGLRLRDLEARLIEAGTCAEDLDAIFITHEHGDHIGCARSFIKRYSTPLWMSQGTWLAVSDGGAWTPYQHLLNVARDGSAIELGDLQAMPFTVPHDAREPLQLRCTDGHRHLGVITDLGHVSSHVVASLQGCHALLLEANHDPDLLQASGYPVFLKQRVSGPWGHLANHAAADLLARVKHDQLSCVLAAHLSERNNTPELARTSLCEAMGCSPLDIDVADPLTGSDWLVV</sequence>
<dbReference type="EMBL" id="NESP01000001">
    <property type="protein sequence ID" value="PUE60459.1"/>
    <property type="molecule type" value="Genomic_DNA"/>
</dbReference>
<feature type="domain" description="Metallo-beta-lactamase" evidence="1">
    <location>
        <begin position="12"/>
        <end position="222"/>
    </location>
</feature>
<evidence type="ECO:0000313" key="3">
    <source>
        <dbReference type="Proteomes" id="UP000251341"/>
    </source>
</evidence>
<protein>
    <submittedName>
        <fullName evidence="2">MBL fold metallo-hydrolase</fullName>
    </submittedName>
</protein>
<dbReference type="AlphaFoldDB" id="A0A315ET81"/>
<accession>A0A315ET81</accession>
<comment type="caution">
    <text evidence="2">The sequence shown here is derived from an EMBL/GenBank/DDBJ whole genome shotgun (WGS) entry which is preliminary data.</text>
</comment>
<keyword evidence="2" id="KW-0378">Hydrolase</keyword>
<proteinExistence type="predicted"/>
<dbReference type="Pfam" id="PF12706">
    <property type="entry name" value="Lactamase_B_2"/>
    <property type="match status" value="1"/>
</dbReference>
<dbReference type="PANTHER" id="PTHR47619">
    <property type="entry name" value="METALLO-HYDROLASE YYCJ-RELATED"/>
    <property type="match status" value="1"/>
</dbReference>
<dbReference type="PANTHER" id="PTHR47619:SF1">
    <property type="entry name" value="EXODEOXYRIBONUCLEASE WALJ"/>
    <property type="match status" value="1"/>
</dbReference>
<dbReference type="SUPFAM" id="SSF56281">
    <property type="entry name" value="Metallo-hydrolase/oxidoreductase"/>
    <property type="match status" value="1"/>
</dbReference>
<dbReference type="SMART" id="SM00849">
    <property type="entry name" value="Lactamase_B"/>
    <property type="match status" value="1"/>
</dbReference>
<keyword evidence="3" id="KW-1185">Reference proteome</keyword>
<dbReference type="InterPro" id="IPR001279">
    <property type="entry name" value="Metallo-B-lactamas"/>
</dbReference>
<reference evidence="2 3" key="1">
    <citation type="submission" date="2017-04" db="EMBL/GenBank/DDBJ databases">
        <title>Unexpected and diverse lifestyles within the genus Limnohabitans.</title>
        <authorList>
            <person name="Kasalicky V."/>
            <person name="Mehrshad M."/>
            <person name="Andrei S.-A."/>
            <person name="Salcher M."/>
            <person name="Kratochvilova H."/>
            <person name="Simek K."/>
            <person name="Ghai R."/>
        </authorList>
    </citation>
    <scope>NUCLEOTIDE SEQUENCE [LARGE SCALE GENOMIC DNA]</scope>
    <source>
        <strain evidence="2 3">MWH-C5</strain>
    </source>
</reference>
<dbReference type="Proteomes" id="UP000251341">
    <property type="component" value="Unassembled WGS sequence"/>
</dbReference>